<feature type="signal peptide" evidence="3">
    <location>
        <begin position="1"/>
        <end position="22"/>
    </location>
</feature>
<dbReference type="RefSeq" id="WP_189689771.1">
    <property type="nucleotide sequence ID" value="NZ_BMYK01000023.1"/>
</dbReference>
<sequence length="386" mass="41647">MFHRRHLLAASALGLALPRAFAAQDPVRIGLIAEMSGPFAEFGRQMQAGIAVYQKQFGDSVAGRKVEVIVKDVAGPNPELAKRHAQELIVRDKVSVLAGFGFTPNALSVAPIATQAKVPMVVMNAAAARLTEKSPFMVRTSFDYPNTVPPIAQWAAQKGSKKAYVIVADYAPGHDAEAAFLAAYKATGGEIVGSVRTPLVTLDFSPYMQRVKDARPDLLFAFVNGGDVAPAFIREYREKGLEQAGIQLVGTGDIVDEAIIETIGERALGLTTVYPYSMHHKSELNARFVRDFKTQRDAKARPTIMAVAAYDGMAAIYAALQKAGGNADGAALLQAMQGLQLDSPRGRIAIDAKTRDIVQDQYIRRVEKVGEVLANVEFETYPATKG</sequence>
<dbReference type="PANTHER" id="PTHR30483:SF6">
    <property type="entry name" value="PERIPLASMIC BINDING PROTEIN OF ABC TRANSPORTER FOR NATURAL AMINO ACIDS"/>
    <property type="match status" value="1"/>
</dbReference>
<organism evidence="5 6">
    <name type="scientific">Pseudorhodoferax aquiterrae</name>
    <dbReference type="NCBI Taxonomy" id="747304"/>
    <lineage>
        <taxon>Bacteria</taxon>
        <taxon>Pseudomonadati</taxon>
        <taxon>Pseudomonadota</taxon>
        <taxon>Betaproteobacteria</taxon>
        <taxon>Burkholderiales</taxon>
        <taxon>Comamonadaceae</taxon>
    </lineage>
</organism>
<evidence type="ECO:0000259" key="4">
    <source>
        <dbReference type="Pfam" id="PF13458"/>
    </source>
</evidence>
<gene>
    <name evidence="5" type="ORF">GCM10007320_51930</name>
</gene>
<dbReference type="EMBL" id="BMYK01000023">
    <property type="protein sequence ID" value="GHC97261.1"/>
    <property type="molecule type" value="Genomic_DNA"/>
</dbReference>
<evidence type="ECO:0000313" key="5">
    <source>
        <dbReference type="EMBL" id="GHC97261.1"/>
    </source>
</evidence>
<dbReference type="InterPro" id="IPR051010">
    <property type="entry name" value="BCAA_transport"/>
</dbReference>
<evidence type="ECO:0000256" key="2">
    <source>
        <dbReference type="ARBA" id="ARBA00022729"/>
    </source>
</evidence>
<dbReference type="Pfam" id="PF13458">
    <property type="entry name" value="Peripla_BP_6"/>
    <property type="match status" value="1"/>
</dbReference>
<feature type="chain" id="PRO_5045197470" evidence="3">
    <location>
        <begin position="23"/>
        <end position="386"/>
    </location>
</feature>
<feature type="domain" description="Leucine-binding protein" evidence="4">
    <location>
        <begin position="26"/>
        <end position="368"/>
    </location>
</feature>
<name>A0ABQ3G8J4_9BURK</name>
<evidence type="ECO:0000256" key="1">
    <source>
        <dbReference type="ARBA" id="ARBA00010062"/>
    </source>
</evidence>
<dbReference type="Gene3D" id="3.40.50.2300">
    <property type="match status" value="2"/>
</dbReference>
<comment type="similarity">
    <text evidence="1">Belongs to the leucine-binding protein family.</text>
</comment>
<dbReference type="PANTHER" id="PTHR30483">
    <property type="entry name" value="LEUCINE-SPECIFIC-BINDING PROTEIN"/>
    <property type="match status" value="1"/>
</dbReference>
<keyword evidence="2 3" id="KW-0732">Signal</keyword>
<accession>A0ABQ3G8J4</accession>
<reference evidence="6" key="1">
    <citation type="journal article" date="2019" name="Int. J. Syst. Evol. Microbiol.">
        <title>The Global Catalogue of Microorganisms (GCM) 10K type strain sequencing project: providing services to taxonomists for standard genome sequencing and annotation.</title>
        <authorList>
            <consortium name="The Broad Institute Genomics Platform"/>
            <consortium name="The Broad Institute Genome Sequencing Center for Infectious Disease"/>
            <person name="Wu L."/>
            <person name="Ma J."/>
        </authorList>
    </citation>
    <scope>NUCLEOTIDE SEQUENCE [LARGE SCALE GENOMIC DNA]</scope>
    <source>
        <strain evidence="6">KCTC 23314</strain>
    </source>
</reference>
<dbReference type="CDD" id="cd20013">
    <property type="entry name" value="PBP1_RPA0985_benzoate-like"/>
    <property type="match status" value="1"/>
</dbReference>
<protein>
    <submittedName>
        <fullName evidence="5">ABC transporter substrate-binding protein</fullName>
    </submittedName>
</protein>
<evidence type="ECO:0000256" key="3">
    <source>
        <dbReference type="SAM" id="SignalP"/>
    </source>
</evidence>
<proteinExistence type="inferred from homology"/>
<keyword evidence="6" id="KW-1185">Reference proteome</keyword>
<dbReference type="Proteomes" id="UP000626210">
    <property type="component" value="Unassembled WGS sequence"/>
</dbReference>
<evidence type="ECO:0000313" key="6">
    <source>
        <dbReference type="Proteomes" id="UP000626210"/>
    </source>
</evidence>
<dbReference type="InterPro" id="IPR028081">
    <property type="entry name" value="Leu-bd"/>
</dbReference>
<dbReference type="InterPro" id="IPR028082">
    <property type="entry name" value="Peripla_BP_I"/>
</dbReference>
<comment type="caution">
    <text evidence="5">The sequence shown here is derived from an EMBL/GenBank/DDBJ whole genome shotgun (WGS) entry which is preliminary data.</text>
</comment>
<dbReference type="SUPFAM" id="SSF53822">
    <property type="entry name" value="Periplasmic binding protein-like I"/>
    <property type="match status" value="1"/>
</dbReference>